<dbReference type="AlphaFoldDB" id="A0A6J3LSS5"/>
<gene>
    <name evidence="2" type="ORF">K489DRAFT_374048</name>
</gene>
<dbReference type="InterPro" id="IPR027796">
    <property type="entry name" value="OTT_1508_deam-like"/>
</dbReference>
<protein>
    <submittedName>
        <fullName evidence="2">Uncharacterized protein</fullName>
    </submittedName>
</protein>
<organism evidence="2">
    <name type="scientific">Dissoconium aciculare CBS 342.82</name>
    <dbReference type="NCBI Taxonomy" id="1314786"/>
    <lineage>
        <taxon>Eukaryota</taxon>
        <taxon>Fungi</taxon>
        <taxon>Dikarya</taxon>
        <taxon>Ascomycota</taxon>
        <taxon>Pezizomycotina</taxon>
        <taxon>Dothideomycetes</taxon>
        <taxon>Dothideomycetidae</taxon>
        <taxon>Mycosphaerellales</taxon>
        <taxon>Dissoconiaceae</taxon>
        <taxon>Dissoconium</taxon>
    </lineage>
</organism>
<accession>A0A6J3LSS5</accession>
<keyword evidence="1" id="KW-1185">Reference proteome</keyword>
<proteinExistence type="predicted"/>
<dbReference type="Proteomes" id="UP000504637">
    <property type="component" value="Unplaced"/>
</dbReference>
<dbReference type="RefSeq" id="XP_033455719.1">
    <property type="nucleotide sequence ID" value="XM_033603481.1"/>
</dbReference>
<reference evidence="2" key="3">
    <citation type="submission" date="2025-08" db="UniProtKB">
        <authorList>
            <consortium name="RefSeq"/>
        </authorList>
    </citation>
    <scope>IDENTIFICATION</scope>
    <source>
        <strain evidence="2">CBS 342.82</strain>
    </source>
</reference>
<dbReference type="GeneID" id="54361281"/>
<sequence length="585" mass="64479">MSVWDGIDTQVFRSRVANLDQLCRNGHRFQGCAINRHSAEADLTTPLSGAQELRLADDFAFLACTTTEPEGVSAAAVQCLEQPSRLQITLAANSGIPNTTEKAFRTLLNDLSKRASGNLSREETFARCQRTIIAIHRDRILGRLGLVKATGRRRVVISEKLTLLIRIAEEQPKPAIETVDNLIGLLRQFKQAIRSVQSAVAHSDPEHGAIGTILEAALQVVSVHGSSIEQLCSIEIQPSTCIGTRVIRELRALALYRRILIDLIKIARQQRELFVSIELNVLLLRPAPLGQHSRKTVHAELQILVHFELQPQRRPRVIRASKKPCFLCYSFMRAHGAYDVPQTHGEVYKNWMILDNINYTLEVRKNIRSALQGVAADVAALTCETTIARPNRIYQHTNQTVSKILVGGATSLSASTISTPPASLENEIMDSIEEHPSAIVIPPGVRPILPAETDDENDQHDRSCKLIDSKRANILPDVSCASPQIFHDQKVLECDVSAQEPGHLHVQGMDLFLELDSNGSSYGASAKVKLCIETEKCSSSQDLAKVDTQDLLAGDSIIAGTSERKDLRFLLGNGGCTYIVEIVWS</sequence>
<name>A0A6J3LSS5_9PEZI</name>
<evidence type="ECO:0000313" key="1">
    <source>
        <dbReference type="Proteomes" id="UP000504637"/>
    </source>
</evidence>
<evidence type="ECO:0000313" key="2">
    <source>
        <dbReference type="RefSeq" id="XP_033455719.1"/>
    </source>
</evidence>
<dbReference type="Pfam" id="PF14441">
    <property type="entry name" value="OTT_1508_deam"/>
    <property type="match status" value="1"/>
</dbReference>
<dbReference type="OrthoDB" id="4851849at2759"/>
<reference evidence="2" key="1">
    <citation type="submission" date="2020-01" db="EMBL/GenBank/DDBJ databases">
        <authorList>
            <consortium name="DOE Joint Genome Institute"/>
            <person name="Haridas S."/>
            <person name="Albert R."/>
            <person name="Binder M."/>
            <person name="Bloem J."/>
            <person name="Labutti K."/>
            <person name="Salamov A."/>
            <person name="Andreopoulos B."/>
            <person name="Baker S.E."/>
            <person name="Barry K."/>
            <person name="Bills G."/>
            <person name="Bluhm B.H."/>
            <person name="Cannon C."/>
            <person name="Castanera R."/>
            <person name="Culley D.E."/>
            <person name="Daum C."/>
            <person name="Ezra D."/>
            <person name="Gonzalez J.B."/>
            <person name="Henrissat B."/>
            <person name="Kuo A."/>
            <person name="Liang C."/>
            <person name="Lipzen A."/>
            <person name="Lutzoni F."/>
            <person name="Magnuson J."/>
            <person name="Mondo S."/>
            <person name="Nolan M."/>
            <person name="Ohm R."/>
            <person name="Pangilinan J."/>
            <person name="Park H.-J."/>
            <person name="Ramirez L."/>
            <person name="Alfaro M."/>
            <person name="Sun H."/>
            <person name="Tritt A."/>
            <person name="Yoshinaga Y."/>
            <person name="Zwiers L.-H."/>
            <person name="Turgeon B.G."/>
            <person name="Goodwin S.B."/>
            <person name="Spatafora J.W."/>
            <person name="Crous P.W."/>
            <person name="Grigoriev I.V."/>
        </authorList>
    </citation>
    <scope>NUCLEOTIDE SEQUENCE</scope>
    <source>
        <strain evidence="2">CBS 342.82</strain>
    </source>
</reference>
<reference evidence="2" key="2">
    <citation type="submission" date="2020-04" db="EMBL/GenBank/DDBJ databases">
        <authorList>
            <consortium name="NCBI Genome Project"/>
        </authorList>
    </citation>
    <scope>NUCLEOTIDE SEQUENCE</scope>
    <source>
        <strain evidence="2">CBS 342.82</strain>
    </source>
</reference>